<dbReference type="AlphaFoldDB" id="T1JEF9"/>
<keyword evidence="1" id="KW-0503">Monooxygenase</keyword>
<dbReference type="Gene3D" id="1.10.630.10">
    <property type="entry name" value="Cytochrome P450"/>
    <property type="match status" value="1"/>
</dbReference>
<accession>T1JEF9</accession>
<dbReference type="EnsemblMetazoa" id="SMAR012204-RA">
    <property type="protein sequence ID" value="SMAR012204-PA"/>
    <property type="gene ID" value="SMAR012204"/>
</dbReference>
<sequence>MDDDKLTYEDVKSMQFLEMVLAETLRKYLPVVRFSAEDKAILLLLVFYLSLELDTQLHCHEICFIGDCSYIQRKGLAIQDRRQNGTHNDQDQAIDYHFTLFSHV</sequence>
<dbReference type="InterPro" id="IPR036396">
    <property type="entry name" value="Cyt_P450_sf"/>
</dbReference>
<evidence type="ECO:0000313" key="3">
    <source>
        <dbReference type="Proteomes" id="UP000014500"/>
    </source>
</evidence>
<proteinExistence type="predicted"/>
<evidence type="ECO:0000256" key="1">
    <source>
        <dbReference type="ARBA" id="ARBA00023033"/>
    </source>
</evidence>
<dbReference type="Proteomes" id="UP000014500">
    <property type="component" value="Unassembled WGS sequence"/>
</dbReference>
<keyword evidence="3" id="KW-1185">Reference proteome</keyword>
<dbReference type="GO" id="GO:0020037">
    <property type="term" value="F:heme binding"/>
    <property type="evidence" value="ECO:0007669"/>
    <property type="project" value="InterPro"/>
</dbReference>
<name>T1JEF9_STRMM</name>
<dbReference type="HOGENOM" id="CLU_2253432_0_0_1"/>
<organism evidence="2 3">
    <name type="scientific">Strigamia maritima</name>
    <name type="common">European centipede</name>
    <name type="synonym">Geophilus maritimus</name>
    <dbReference type="NCBI Taxonomy" id="126957"/>
    <lineage>
        <taxon>Eukaryota</taxon>
        <taxon>Metazoa</taxon>
        <taxon>Ecdysozoa</taxon>
        <taxon>Arthropoda</taxon>
        <taxon>Myriapoda</taxon>
        <taxon>Chilopoda</taxon>
        <taxon>Pleurostigmophora</taxon>
        <taxon>Geophilomorpha</taxon>
        <taxon>Linotaeniidae</taxon>
        <taxon>Strigamia</taxon>
    </lineage>
</organism>
<dbReference type="GO" id="GO:0004497">
    <property type="term" value="F:monooxygenase activity"/>
    <property type="evidence" value="ECO:0007669"/>
    <property type="project" value="UniProtKB-KW"/>
</dbReference>
<keyword evidence="1" id="KW-0560">Oxidoreductase</keyword>
<dbReference type="SUPFAM" id="SSF48264">
    <property type="entry name" value="Cytochrome P450"/>
    <property type="match status" value="1"/>
</dbReference>
<protein>
    <recommendedName>
        <fullName evidence="4">Cytochrome P450</fullName>
    </recommendedName>
</protein>
<dbReference type="GO" id="GO:0016705">
    <property type="term" value="F:oxidoreductase activity, acting on paired donors, with incorporation or reduction of molecular oxygen"/>
    <property type="evidence" value="ECO:0007669"/>
    <property type="project" value="InterPro"/>
</dbReference>
<evidence type="ECO:0000313" key="2">
    <source>
        <dbReference type="EnsemblMetazoa" id="SMAR012204-PA"/>
    </source>
</evidence>
<dbReference type="EMBL" id="JH432116">
    <property type="status" value="NOT_ANNOTATED_CDS"/>
    <property type="molecule type" value="Genomic_DNA"/>
</dbReference>
<evidence type="ECO:0008006" key="4">
    <source>
        <dbReference type="Google" id="ProtNLM"/>
    </source>
</evidence>
<reference evidence="2" key="2">
    <citation type="submission" date="2015-02" db="UniProtKB">
        <authorList>
            <consortium name="EnsemblMetazoa"/>
        </authorList>
    </citation>
    <scope>IDENTIFICATION</scope>
</reference>
<dbReference type="GO" id="GO:0005506">
    <property type="term" value="F:iron ion binding"/>
    <property type="evidence" value="ECO:0007669"/>
    <property type="project" value="InterPro"/>
</dbReference>
<reference evidence="3" key="1">
    <citation type="submission" date="2011-05" db="EMBL/GenBank/DDBJ databases">
        <authorList>
            <person name="Richards S.R."/>
            <person name="Qu J."/>
            <person name="Jiang H."/>
            <person name="Jhangiani S.N."/>
            <person name="Agravi P."/>
            <person name="Goodspeed R."/>
            <person name="Gross S."/>
            <person name="Mandapat C."/>
            <person name="Jackson L."/>
            <person name="Mathew T."/>
            <person name="Pu L."/>
            <person name="Thornton R."/>
            <person name="Saada N."/>
            <person name="Wilczek-Boney K.B."/>
            <person name="Lee S."/>
            <person name="Kovar C."/>
            <person name="Wu Y."/>
            <person name="Scherer S.E."/>
            <person name="Worley K.C."/>
            <person name="Muzny D.M."/>
            <person name="Gibbs R."/>
        </authorList>
    </citation>
    <scope>NUCLEOTIDE SEQUENCE</scope>
    <source>
        <strain evidence="3">Brora</strain>
    </source>
</reference>